<dbReference type="RefSeq" id="WP_184437348.1">
    <property type="nucleotide sequence ID" value="NZ_JACIGI010000039.1"/>
</dbReference>
<accession>A0A7W6WLX2</accession>
<dbReference type="Proteomes" id="UP000555728">
    <property type="component" value="Unassembled WGS sequence"/>
</dbReference>
<feature type="region of interest" description="Disordered" evidence="1">
    <location>
        <begin position="167"/>
        <end position="200"/>
    </location>
</feature>
<reference evidence="2 3" key="1">
    <citation type="submission" date="2020-08" db="EMBL/GenBank/DDBJ databases">
        <title>Genome sequencing of Purple Non-Sulfur Bacteria from various extreme environments.</title>
        <authorList>
            <person name="Mayer M."/>
        </authorList>
    </citation>
    <scope>NUCLEOTIDE SEQUENCE [LARGE SCALE GENOMIC DNA]</scope>
    <source>
        <strain evidence="2 3">JA135</strain>
    </source>
</reference>
<dbReference type="AlphaFoldDB" id="A0A7W6WLX2"/>
<keyword evidence="3" id="KW-1185">Reference proteome</keyword>
<name>A0A7W6WLX2_9PROT</name>
<protein>
    <submittedName>
        <fullName evidence="2">Uncharacterized protein</fullName>
    </submittedName>
</protein>
<comment type="caution">
    <text evidence="2">The sequence shown here is derived from an EMBL/GenBank/DDBJ whole genome shotgun (WGS) entry which is preliminary data.</text>
</comment>
<feature type="region of interest" description="Disordered" evidence="1">
    <location>
        <begin position="248"/>
        <end position="304"/>
    </location>
</feature>
<feature type="compositionally biased region" description="Low complexity" evidence="1">
    <location>
        <begin position="248"/>
        <end position="278"/>
    </location>
</feature>
<organism evidence="2 3">
    <name type="scientific">Roseospira goensis</name>
    <dbReference type="NCBI Taxonomy" id="391922"/>
    <lineage>
        <taxon>Bacteria</taxon>
        <taxon>Pseudomonadati</taxon>
        <taxon>Pseudomonadota</taxon>
        <taxon>Alphaproteobacteria</taxon>
        <taxon>Rhodospirillales</taxon>
        <taxon>Rhodospirillaceae</taxon>
        <taxon>Roseospira</taxon>
    </lineage>
</organism>
<evidence type="ECO:0000313" key="2">
    <source>
        <dbReference type="EMBL" id="MBB4287520.1"/>
    </source>
</evidence>
<proteinExistence type="predicted"/>
<evidence type="ECO:0000313" key="3">
    <source>
        <dbReference type="Proteomes" id="UP000555728"/>
    </source>
</evidence>
<feature type="compositionally biased region" description="Low complexity" evidence="1">
    <location>
        <begin position="167"/>
        <end position="187"/>
    </location>
</feature>
<gene>
    <name evidence="2" type="ORF">GGD88_003269</name>
</gene>
<evidence type="ECO:0000256" key="1">
    <source>
        <dbReference type="SAM" id="MobiDB-lite"/>
    </source>
</evidence>
<sequence length="612" mass="58940">MATFQLHGLTWDTADFRSDYGLVQPVTVDGIAMDRWVALHYAGAAAVAAAAEGIGAAEALAPIVDDVVALAGAPDDITALAALEDATGALSALGPVAVQIGALGPVAADIAACADALADIQAAPAAATAAAAQASAAGTSATAASGHATAATSARTAAETARDAALGHAATAGGHATAATTARTAAEAARDTAEGHATSAAGSATAAAAGATAADDSATSAGDSATAAAGSATAAAGSATTAGGHATTAASARTAAEGARDTAQGHAATATAARTGAEAARDLSQAWADSEAQEPGGPGTKSAREWAAEAQAIAGGDFAPASHGHDAAAIVSGTLDIARLPAAALERLVDVADQAARYALTTATVQVGDTVRQLDTGILYRVVDTDHLDGATGYVEYTAGQAAAVPWSGVTDRPSTYPPTAHTHPSTAISDASAAGRAMLTAADTAAQRTALALGSAATANVGTTAGSVAAGDDSRIVGALPRAGGTMTGAIDFDGAGAVDVGAANNTIAVQSYAATLAPAYTATNHVSVTVTGDIIEVDAPTGTAAGQVVVLELTQDGTGGHSITAWDAWWDFGDQDAPDLPTGAGETLVVSAIVSTGGASGRTTQVWRTS</sequence>
<dbReference type="EMBL" id="JACIGI010000039">
    <property type="protein sequence ID" value="MBB4287520.1"/>
    <property type="molecule type" value="Genomic_DNA"/>
</dbReference>